<dbReference type="GO" id="GO:0016757">
    <property type="term" value="F:glycosyltransferase activity"/>
    <property type="evidence" value="ECO:0007669"/>
    <property type="project" value="TreeGrafter"/>
</dbReference>
<dbReference type="PANTHER" id="PTHR12526">
    <property type="entry name" value="GLYCOSYLTRANSFERASE"/>
    <property type="match status" value="1"/>
</dbReference>
<evidence type="ECO:0000313" key="2">
    <source>
        <dbReference type="Proteomes" id="UP000236592"/>
    </source>
</evidence>
<dbReference type="CDD" id="cd03801">
    <property type="entry name" value="GT4_PimA-like"/>
    <property type="match status" value="1"/>
</dbReference>
<dbReference type="AlphaFoldDB" id="A0A2I7SE07"/>
<dbReference type="KEGG" id="taj:C1A40_00935"/>
<keyword evidence="2" id="KW-1185">Reference proteome</keyword>
<reference evidence="2" key="1">
    <citation type="submission" date="2018-01" db="EMBL/GenBank/DDBJ databases">
        <title>Complete genome of Tamlana sp. UJ94.</title>
        <authorList>
            <person name="Jung J."/>
            <person name="Chung D."/>
            <person name="Bae S.S."/>
            <person name="Baek K."/>
        </authorList>
    </citation>
    <scope>NUCLEOTIDE SEQUENCE [LARGE SCALE GENOMIC DNA]</scope>
    <source>
        <strain evidence="2">UJ94</strain>
    </source>
</reference>
<dbReference type="Gene3D" id="3.40.50.2000">
    <property type="entry name" value="Glycogen Phosphorylase B"/>
    <property type="match status" value="1"/>
</dbReference>
<protein>
    <submittedName>
        <fullName evidence="1">Uncharacterized protein</fullName>
    </submittedName>
</protein>
<organism evidence="1 2">
    <name type="scientific">Pseudotamlana carrageenivorans</name>
    <dbReference type="NCBI Taxonomy" id="2069432"/>
    <lineage>
        <taxon>Bacteria</taxon>
        <taxon>Pseudomonadati</taxon>
        <taxon>Bacteroidota</taxon>
        <taxon>Flavobacteriia</taxon>
        <taxon>Flavobacteriales</taxon>
        <taxon>Flavobacteriaceae</taxon>
        <taxon>Pseudotamlana</taxon>
    </lineage>
</organism>
<evidence type="ECO:0000313" key="1">
    <source>
        <dbReference type="EMBL" id="AUS04131.1"/>
    </source>
</evidence>
<dbReference type="EMBL" id="CP025938">
    <property type="protein sequence ID" value="AUS04131.1"/>
    <property type="molecule type" value="Genomic_DNA"/>
</dbReference>
<sequence>MNKKGINNFVKLLIKKSIAYVYFLRFIFFENIKIKQSDIVFFFPYYHTGGAERVHLNIIQALKAHKCCVIFTHLSATNNFYNEFKQHASIIELNDIRNKKNNFINNLLKNSIVAAINKSVTVKGVFGCNTNYFYEILPGINSSKKRVDLIHALAPRDDRKIMLVNSAKFLDSRIVINEKSKKDIISSYKTEKIDTQFADRILLIENGVEIMSNDFDVLKSKCFDQINIGFLGRWSEEKRPQIFLKVAIKIKKRFPNVSFFMAGTGMKSNLNQINDAGVVFLGEIKDQENLRMLYKKLNFIMITSVYEGFPMVIMESMPYGVIPICTNVGGIHEHIEDMKNGVLINKEYDEDIIEAFIEKLIYLIENKDITSELLNNAFYYSINNFKIEKFNKSYQDLFVSNL</sequence>
<dbReference type="SUPFAM" id="SSF53756">
    <property type="entry name" value="UDP-Glycosyltransferase/glycogen phosphorylase"/>
    <property type="match status" value="1"/>
</dbReference>
<accession>A0A2I7SE07</accession>
<dbReference type="RefSeq" id="WP_102994253.1">
    <property type="nucleotide sequence ID" value="NZ_CP025938.1"/>
</dbReference>
<dbReference type="PANTHER" id="PTHR12526:SF638">
    <property type="entry name" value="SPORE COAT PROTEIN SA"/>
    <property type="match status" value="1"/>
</dbReference>
<gene>
    <name evidence="1" type="ORF">C1A40_00935</name>
</gene>
<dbReference type="Pfam" id="PF13692">
    <property type="entry name" value="Glyco_trans_1_4"/>
    <property type="match status" value="1"/>
</dbReference>
<proteinExistence type="predicted"/>
<dbReference type="OrthoDB" id="9811239at2"/>
<name>A0A2I7SE07_9FLAO</name>
<dbReference type="Proteomes" id="UP000236592">
    <property type="component" value="Chromosome"/>
</dbReference>